<feature type="region of interest" description="Disordered" evidence="3">
    <location>
        <begin position="93"/>
        <end position="115"/>
    </location>
</feature>
<keyword evidence="6" id="KW-1185">Reference proteome</keyword>
<organism evidence="5 6">
    <name type="scientific">Byssothecium circinans</name>
    <dbReference type="NCBI Taxonomy" id="147558"/>
    <lineage>
        <taxon>Eukaryota</taxon>
        <taxon>Fungi</taxon>
        <taxon>Dikarya</taxon>
        <taxon>Ascomycota</taxon>
        <taxon>Pezizomycotina</taxon>
        <taxon>Dothideomycetes</taxon>
        <taxon>Pleosporomycetidae</taxon>
        <taxon>Pleosporales</taxon>
        <taxon>Massarineae</taxon>
        <taxon>Massarinaceae</taxon>
        <taxon>Byssothecium</taxon>
    </lineage>
</organism>
<dbReference type="Pfam" id="PF11951">
    <property type="entry name" value="Fungal_trans_2"/>
    <property type="match status" value="1"/>
</dbReference>
<protein>
    <recommendedName>
        <fullName evidence="4">Zn(2)-C6 fungal-type domain-containing protein</fullName>
    </recommendedName>
</protein>
<dbReference type="InterPro" id="IPR001138">
    <property type="entry name" value="Zn2Cys6_DnaBD"/>
</dbReference>
<dbReference type="EMBL" id="ML976990">
    <property type="protein sequence ID" value="KAF1956978.1"/>
    <property type="molecule type" value="Genomic_DNA"/>
</dbReference>
<accession>A0A6A5TX20</accession>
<evidence type="ECO:0000256" key="3">
    <source>
        <dbReference type="SAM" id="MobiDB-lite"/>
    </source>
</evidence>
<dbReference type="GO" id="GO:0045944">
    <property type="term" value="P:positive regulation of transcription by RNA polymerase II"/>
    <property type="evidence" value="ECO:0007669"/>
    <property type="project" value="TreeGrafter"/>
</dbReference>
<feature type="compositionally biased region" description="Polar residues" evidence="3">
    <location>
        <begin position="100"/>
        <end position="114"/>
    </location>
</feature>
<dbReference type="CDD" id="cd00067">
    <property type="entry name" value="GAL4"/>
    <property type="match status" value="1"/>
</dbReference>
<evidence type="ECO:0000313" key="6">
    <source>
        <dbReference type="Proteomes" id="UP000800035"/>
    </source>
</evidence>
<sequence length="497" mass="56097">MPSAVTRRTDPVCGTCRKKSRKCDRTRPTCLRCRNHGLVCEGYQLNIQMYDMKNGALRKTRSSAKAERETRASIRKATDTKALETISQCTADSMDDLPVSSHTADSTRNTQPSEVDQERELLLYYEDTVCKSLWITSQNTPNPFEMFILPLAYQHTGLLKAVLGLTACHIAKPGTEPKHPLFTAAIQYRLAAIQSLSELLLKEESYGLSEMEEEAALALVLILVLHDLYDCGRSPHGAHLNGVTFLCTRLANGSRKMTPSKLFLITTLTWFDLLRGFSGAEKLAFPSSIRDFVASTAGHTLNSLVGCPVEIFTSIGETLSAGKKFRAHDMPENEFEDILDRTLTQLRTWDPVQKQYPNEDIEWTLLAEAYRHVAILRVLRFPDTFKIPCTDDRIKASVSAILDASAAISRESPYFKRLLFPLFVAGADTVSPHQQQYALVCLEHIKATTGISYRRSVFTMLKKTWEDRKKSDGTRNVPWFEYTCSGDLIRQHDYLFF</sequence>
<dbReference type="PANTHER" id="PTHR37534">
    <property type="entry name" value="TRANSCRIPTIONAL ACTIVATOR PROTEIN UGA3"/>
    <property type="match status" value="1"/>
</dbReference>
<evidence type="ECO:0000256" key="1">
    <source>
        <dbReference type="ARBA" id="ARBA00004123"/>
    </source>
</evidence>
<comment type="subcellular location">
    <subcellularLocation>
        <location evidence="1">Nucleus</location>
    </subcellularLocation>
</comment>
<dbReference type="InterPro" id="IPR021858">
    <property type="entry name" value="Fun_TF"/>
</dbReference>
<evidence type="ECO:0000259" key="4">
    <source>
        <dbReference type="PROSITE" id="PS50048"/>
    </source>
</evidence>
<evidence type="ECO:0000313" key="5">
    <source>
        <dbReference type="EMBL" id="KAF1956978.1"/>
    </source>
</evidence>
<dbReference type="OrthoDB" id="25818at2759"/>
<gene>
    <name evidence="5" type="ORF">CC80DRAFT_52920</name>
</gene>
<dbReference type="SUPFAM" id="SSF57701">
    <property type="entry name" value="Zn2/Cys6 DNA-binding domain"/>
    <property type="match status" value="1"/>
</dbReference>
<dbReference type="GO" id="GO:0005634">
    <property type="term" value="C:nucleus"/>
    <property type="evidence" value="ECO:0007669"/>
    <property type="project" value="UniProtKB-SubCell"/>
</dbReference>
<reference evidence="5" key="1">
    <citation type="journal article" date="2020" name="Stud. Mycol.">
        <title>101 Dothideomycetes genomes: a test case for predicting lifestyles and emergence of pathogens.</title>
        <authorList>
            <person name="Haridas S."/>
            <person name="Albert R."/>
            <person name="Binder M."/>
            <person name="Bloem J."/>
            <person name="Labutti K."/>
            <person name="Salamov A."/>
            <person name="Andreopoulos B."/>
            <person name="Baker S."/>
            <person name="Barry K."/>
            <person name="Bills G."/>
            <person name="Bluhm B."/>
            <person name="Cannon C."/>
            <person name="Castanera R."/>
            <person name="Culley D."/>
            <person name="Daum C."/>
            <person name="Ezra D."/>
            <person name="Gonzalez J."/>
            <person name="Henrissat B."/>
            <person name="Kuo A."/>
            <person name="Liang C."/>
            <person name="Lipzen A."/>
            <person name="Lutzoni F."/>
            <person name="Magnuson J."/>
            <person name="Mondo S."/>
            <person name="Nolan M."/>
            <person name="Ohm R."/>
            <person name="Pangilinan J."/>
            <person name="Park H.-J."/>
            <person name="Ramirez L."/>
            <person name="Alfaro M."/>
            <person name="Sun H."/>
            <person name="Tritt A."/>
            <person name="Yoshinaga Y."/>
            <person name="Zwiers L.-H."/>
            <person name="Turgeon B."/>
            <person name="Goodwin S."/>
            <person name="Spatafora J."/>
            <person name="Crous P."/>
            <person name="Grigoriev I."/>
        </authorList>
    </citation>
    <scope>NUCLEOTIDE SEQUENCE</scope>
    <source>
        <strain evidence="5">CBS 675.92</strain>
    </source>
</reference>
<dbReference type="PANTHER" id="PTHR37534:SF49">
    <property type="entry name" value="LYSINE BIOSYNTHESIS REGULATORY PROTEIN LYS14"/>
    <property type="match status" value="1"/>
</dbReference>
<dbReference type="InterPro" id="IPR036864">
    <property type="entry name" value="Zn2-C6_fun-type_DNA-bd_sf"/>
</dbReference>
<dbReference type="PROSITE" id="PS50048">
    <property type="entry name" value="ZN2_CY6_FUNGAL_2"/>
    <property type="match status" value="1"/>
</dbReference>
<dbReference type="Gene3D" id="4.10.240.10">
    <property type="entry name" value="Zn(2)-C6 fungal-type DNA-binding domain"/>
    <property type="match status" value="1"/>
</dbReference>
<dbReference type="GO" id="GO:0000981">
    <property type="term" value="F:DNA-binding transcription factor activity, RNA polymerase II-specific"/>
    <property type="evidence" value="ECO:0007669"/>
    <property type="project" value="InterPro"/>
</dbReference>
<dbReference type="AlphaFoldDB" id="A0A6A5TX20"/>
<dbReference type="SMART" id="SM00066">
    <property type="entry name" value="GAL4"/>
    <property type="match status" value="1"/>
</dbReference>
<proteinExistence type="predicted"/>
<keyword evidence="2" id="KW-0539">Nucleus</keyword>
<dbReference type="Pfam" id="PF00172">
    <property type="entry name" value="Zn_clus"/>
    <property type="match status" value="1"/>
</dbReference>
<dbReference type="GO" id="GO:0000976">
    <property type="term" value="F:transcription cis-regulatory region binding"/>
    <property type="evidence" value="ECO:0007669"/>
    <property type="project" value="TreeGrafter"/>
</dbReference>
<dbReference type="GO" id="GO:0008270">
    <property type="term" value="F:zinc ion binding"/>
    <property type="evidence" value="ECO:0007669"/>
    <property type="project" value="InterPro"/>
</dbReference>
<evidence type="ECO:0000256" key="2">
    <source>
        <dbReference type="ARBA" id="ARBA00023242"/>
    </source>
</evidence>
<dbReference type="Proteomes" id="UP000800035">
    <property type="component" value="Unassembled WGS sequence"/>
</dbReference>
<feature type="domain" description="Zn(2)-C6 fungal-type" evidence="4">
    <location>
        <begin position="12"/>
        <end position="40"/>
    </location>
</feature>
<name>A0A6A5TX20_9PLEO</name>